<reference evidence="3 4" key="1">
    <citation type="submission" date="2019-06" db="EMBL/GenBank/DDBJ databases">
        <title>Tsukamurella conjunctivitidis sp. nov., Tsukamurella assacharolytica sp. nov. and Tsukamurella sputae sp. nov. isolated from patients with conjunctivitis, bacteraemia (lymphoma) and respiratory infection (sputum) in Hong Kong.</title>
        <authorList>
            <person name="Teng J.L.L."/>
            <person name="Lee H.H."/>
            <person name="Fong J.Y.H."/>
            <person name="Fok K.M.N."/>
            <person name="Lau S.K.P."/>
            <person name="Woo P.C.Y."/>
        </authorList>
    </citation>
    <scope>NUCLEOTIDE SEQUENCE [LARGE SCALE GENOMIC DNA]</scope>
    <source>
        <strain evidence="3 4">HKU72</strain>
    </source>
</reference>
<dbReference type="RefSeq" id="WP_146486403.1">
    <property type="nucleotide sequence ID" value="NZ_VIGX01000003.1"/>
</dbReference>
<proteinExistence type="predicted"/>
<keyword evidence="4" id="KW-1185">Reference proteome</keyword>
<feature type="signal peptide" evidence="2">
    <location>
        <begin position="1"/>
        <end position="21"/>
    </location>
</feature>
<dbReference type="AlphaFoldDB" id="A0A5C5S1R5"/>
<protein>
    <submittedName>
        <fullName evidence="3">Uncharacterized protein</fullName>
    </submittedName>
</protein>
<accession>A0A5C5S1R5</accession>
<evidence type="ECO:0000256" key="1">
    <source>
        <dbReference type="SAM" id="MobiDB-lite"/>
    </source>
</evidence>
<feature type="region of interest" description="Disordered" evidence="1">
    <location>
        <begin position="16"/>
        <end position="101"/>
    </location>
</feature>
<dbReference type="EMBL" id="VIGX01000003">
    <property type="protein sequence ID" value="TWS29367.1"/>
    <property type="molecule type" value="Genomic_DNA"/>
</dbReference>
<evidence type="ECO:0000313" key="3">
    <source>
        <dbReference type="EMBL" id="TWS29367.1"/>
    </source>
</evidence>
<feature type="compositionally biased region" description="Acidic residues" evidence="1">
    <location>
        <begin position="90"/>
        <end position="101"/>
    </location>
</feature>
<gene>
    <name evidence="3" type="ORF">FK530_07440</name>
</gene>
<feature type="chain" id="PRO_5038583151" evidence="2">
    <location>
        <begin position="22"/>
        <end position="101"/>
    </location>
</feature>
<sequence>MRTLATIVVTAAITLSGAGIAAAEEETEKPPTATIDSGSSPRDVGASAEPAGTIEPAAEPESGAEPIDTAAAPEDADAPRPDPTTVTTDELIEATAPDDEE</sequence>
<organism evidence="3 4">
    <name type="scientific">Tsukamurella conjunctivitidis</name>
    <dbReference type="NCBI Taxonomy" id="2592068"/>
    <lineage>
        <taxon>Bacteria</taxon>
        <taxon>Bacillati</taxon>
        <taxon>Actinomycetota</taxon>
        <taxon>Actinomycetes</taxon>
        <taxon>Mycobacteriales</taxon>
        <taxon>Tsukamurellaceae</taxon>
        <taxon>Tsukamurella</taxon>
    </lineage>
</organism>
<evidence type="ECO:0000313" key="4">
    <source>
        <dbReference type="Proteomes" id="UP000319375"/>
    </source>
</evidence>
<dbReference type="Proteomes" id="UP000319375">
    <property type="component" value="Unassembled WGS sequence"/>
</dbReference>
<feature type="compositionally biased region" description="Low complexity" evidence="1">
    <location>
        <begin position="55"/>
        <end position="73"/>
    </location>
</feature>
<keyword evidence="2" id="KW-0732">Signal</keyword>
<comment type="caution">
    <text evidence="3">The sequence shown here is derived from an EMBL/GenBank/DDBJ whole genome shotgun (WGS) entry which is preliminary data.</text>
</comment>
<name>A0A5C5S1R5_9ACTN</name>
<evidence type="ECO:0000256" key="2">
    <source>
        <dbReference type="SAM" id="SignalP"/>
    </source>
</evidence>